<protein>
    <recommendedName>
        <fullName evidence="13">Cysteine--tRNA ligase</fullName>
        <ecNumber evidence="13">6.1.1.16</ecNumber>
    </recommendedName>
    <alternativeName>
        <fullName evidence="13">Cysteinyl-tRNA synthetase</fullName>
        <shortName evidence="13">CysRS</shortName>
    </alternativeName>
</protein>
<dbReference type="PRINTS" id="PR00983">
    <property type="entry name" value="TRNASYNTHCYS"/>
</dbReference>
<dbReference type="InterPro" id="IPR024909">
    <property type="entry name" value="Cys-tRNA/MSH_ligase"/>
</dbReference>
<dbReference type="SUPFAM" id="SSF47323">
    <property type="entry name" value="Anticodon-binding domain of a subclass of class I aminoacyl-tRNA synthetases"/>
    <property type="match status" value="1"/>
</dbReference>
<evidence type="ECO:0000256" key="10">
    <source>
        <dbReference type="ARBA" id="ARBA00022917"/>
    </source>
</evidence>
<dbReference type="SUPFAM" id="SSF52374">
    <property type="entry name" value="Nucleotidylyl transferase"/>
    <property type="match status" value="1"/>
</dbReference>
<keyword evidence="8 13" id="KW-0862">Zinc</keyword>
<evidence type="ECO:0000256" key="12">
    <source>
        <dbReference type="ARBA" id="ARBA00047398"/>
    </source>
</evidence>
<comment type="subunit">
    <text evidence="3 13">Monomer.</text>
</comment>
<keyword evidence="6 13" id="KW-0479">Metal-binding</keyword>
<evidence type="ECO:0000256" key="6">
    <source>
        <dbReference type="ARBA" id="ARBA00022723"/>
    </source>
</evidence>
<feature type="binding site" evidence="13">
    <location>
        <position position="27"/>
    </location>
    <ligand>
        <name>Zn(2+)</name>
        <dbReference type="ChEBI" id="CHEBI:29105"/>
    </ligand>
</feature>
<keyword evidence="11 13" id="KW-0030">Aminoacyl-tRNA synthetase</keyword>
<dbReference type="PANTHER" id="PTHR10890">
    <property type="entry name" value="CYSTEINYL-TRNA SYNTHETASE"/>
    <property type="match status" value="1"/>
</dbReference>
<evidence type="ECO:0000256" key="13">
    <source>
        <dbReference type="HAMAP-Rule" id="MF_00041"/>
    </source>
</evidence>
<keyword evidence="16" id="KW-1185">Reference proteome</keyword>
<evidence type="ECO:0000256" key="7">
    <source>
        <dbReference type="ARBA" id="ARBA00022741"/>
    </source>
</evidence>
<dbReference type="Gene3D" id="1.20.120.1910">
    <property type="entry name" value="Cysteine-tRNA ligase, C-terminal anti-codon recognition domain"/>
    <property type="match status" value="1"/>
</dbReference>
<dbReference type="Gene3D" id="3.40.50.620">
    <property type="entry name" value="HUPs"/>
    <property type="match status" value="1"/>
</dbReference>
<dbReference type="InterPro" id="IPR056411">
    <property type="entry name" value="CysS_C"/>
</dbReference>
<evidence type="ECO:0000256" key="3">
    <source>
        <dbReference type="ARBA" id="ARBA00011245"/>
    </source>
</evidence>
<feature type="short sequence motif" description="'HIGH' region" evidence="13">
    <location>
        <begin position="29"/>
        <end position="39"/>
    </location>
</feature>
<accession>A0A0L6JUB6</accession>
<keyword evidence="4 13" id="KW-0963">Cytoplasm</keyword>
<evidence type="ECO:0000313" key="16">
    <source>
        <dbReference type="Proteomes" id="UP000036923"/>
    </source>
</evidence>
<feature type="binding site" evidence="13">
    <location>
        <position position="207"/>
    </location>
    <ligand>
        <name>Zn(2+)</name>
        <dbReference type="ChEBI" id="CHEBI:29105"/>
    </ligand>
</feature>
<evidence type="ECO:0000256" key="1">
    <source>
        <dbReference type="ARBA" id="ARBA00004496"/>
    </source>
</evidence>
<dbReference type="Proteomes" id="UP000036923">
    <property type="component" value="Unassembled WGS sequence"/>
</dbReference>
<dbReference type="GO" id="GO:0004817">
    <property type="term" value="F:cysteine-tRNA ligase activity"/>
    <property type="evidence" value="ECO:0007669"/>
    <property type="project" value="UniProtKB-UniRule"/>
</dbReference>
<comment type="caution">
    <text evidence="15">The sequence shown here is derived from an EMBL/GenBank/DDBJ whole genome shotgun (WGS) entry which is preliminary data.</text>
</comment>
<dbReference type="Pfam" id="PF01406">
    <property type="entry name" value="tRNA-synt_1e"/>
    <property type="match status" value="1"/>
</dbReference>
<dbReference type="InterPro" id="IPR014729">
    <property type="entry name" value="Rossmann-like_a/b/a_fold"/>
</dbReference>
<feature type="binding site" evidence="13">
    <location>
        <position position="236"/>
    </location>
    <ligand>
        <name>Zn(2+)</name>
        <dbReference type="ChEBI" id="CHEBI:29105"/>
    </ligand>
</feature>
<evidence type="ECO:0000256" key="5">
    <source>
        <dbReference type="ARBA" id="ARBA00022598"/>
    </source>
</evidence>
<name>A0A0L6JUB6_9FIRM</name>
<feature type="domain" description="Cysteinyl-tRNA synthetase class Ia DALR" evidence="14">
    <location>
        <begin position="353"/>
        <end position="418"/>
    </location>
</feature>
<dbReference type="EC" id="6.1.1.16" evidence="13"/>
<dbReference type="HAMAP" id="MF_00041">
    <property type="entry name" value="Cys_tRNA_synth"/>
    <property type="match status" value="1"/>
</dbReference>
<dbReference type="GO" id="GO:0008270">
    <property type="term" value="F:zinc ion binding"/>
    <property type="evidence" value="ECO:0007669"/>
    <property type="project" value="UniProtKB-UniRule"/>
</dbReference>
<evidence type="ECO:0000256" key="9">
    <source>
        <dbReference type="ARBA" id="ARBA00022840"/>
    </source>
</evidence>
<dbReference type="Pfam" id="PF23493">
    <property type="entry name" value="CysS_C"/>
    <property type="match status" value="1"/>
</dbReference>
<comment type="cofactor">
    <cofactor evidence="13">
        <name>Zn(2+)</name>
        <dbReference type="ChEBI" id="CHEBI:29105"/>
    </cofactor>
    <text evidence="13">Binds 1 zinc ion per subunit.</text>
</comment>
<dbReference type="EMBL" id="LGTC01000001">
    <property type="protein sequence ID" value="KNY29240.1"/>
    <property type="molecule type" value="Genomic_DNA"/>
</dbReference>
<dbReference type="InterPro" id="IPR009080">
    <property type="entry name" value="tRNAsynth_Ia_anticodon-bd"/>
</dbReference>
<evidence type="ECO:0000259" key="14">
    <source>
        <dbReference type="SMART" id="SM00840"/>
    </source>
</evidence>
<dbReference type="PANTHER" id="PTHR10890:SF3">
    <property type="entry name" value="CYSTEINE--TRNA LIGASE, CYTOPLASMIC"/>
    <property type="match status" value="1"/>
</dbReference>
<evidence type="ECO:0000256" key="2">
    <source>
        <dbReference type="ARBA" id="ARBA00005594"/>
    </source>
</evidence>
<dbReference type="GO" id="GO:0005829">
    <property type="term" value="C:cytosol"/>
    <property type="evidence" value="ECO:0007669"/>
    <property type="project" value="TreeGrafter"/>
</dbReference>
<gene>
    <name evidence="13" type="primary">cysS</name>
    <name evidence="15" type="ORF">Bccel_4514</name>
</gene>
<feature type="binding site" evidence="13">
    <location>
        <position position="232"/>
    </location>
    <ligand>
        <name>Zn(2+)</name>
        <dbReference type="ChEBI" id="CHEBI:29105"/>
    </ligand>
</feature>
<dbReference type="eggNOG" id="COG0215">
    <property type="taxonomic scope" value="Bacteria"/>
</dbReference>
<dbReference type="SMART" id="SM00840">
    <property type="entry name" value="DALR_2"/>
    <property type="match status" value="1"/>
</dbReference>
<dbReference type="PATRIC" id="fig|398512.5.peg.4731"/>
<keyword evidence="7 13" id="KW-0547">Nucleotide-binding</keyword>
<keyword evidence="10 13" id="KW-0648">Protein biosynthesis</keyword>
<dbReference type="NCBIfam" id="TIGR00435">
    <property type="entry name" value="cysS"/>
    <property type="match status" value="1"/>
</dbReference>
<dbReference type="AlphaFoldDB" id="A0A0L6JUB6"/>
<dbReference type="CDD" id="cd00672">
    <property type="entry name" value="CysRS_core"/>
    <property type="match status" value="1"/>
</dbReference>
<comment type="similarity">
    <text evidence="2 13">Belongs to the class-I aminoacyl-tRNA synthetase family.</text>
</comment>
<keyword evidence="5 13" id="KW-0436">Ligase</keyword>
<dbReference type="Pfam" id="PF09190">
    <property type="entry name" value="DALR_2"/>
    <property type="match status" value="1"/>
</dbReference>
<evidence type="ECO:0000256" key="8">
    <source>
        <dbReference type="ARBA" id="ARBA00022833"/>
    </source>
</evidence>
<dbReference type="GO" id="GO:0005524">
    <property type="term" value="F:ATP binding"/>
    <property type="evidence" value="ECO:0007669"/>
    <property type="project" value="UniProtKB-UniRule"/>
</dbReference>
<evidence type="ECO:0000313" key="15">
    <source>
        <dbReference type="EMBL" id="KNY29240.1"/>
    </source>
</evidence>
<feature type="short sequence motif" description="'KMSKS' region" evidence="13">
    <location>
        <begin position="264"/>
        <end position="268"/>
    </location>
</feature>
<dbReference type="FunFam" id="3.40.50.620:FF:000009">
    <property type="entry name" value="Cysteine--tRNA ligase"/>
    <property type="match status" value="1"/>
</dbReference>
<dbReference type="STRING" id="398512.Bccel_4514"/>
<sequence>MKLYNTMTRKKEEFKSLEPNKVKIYSCGPTVYNYFHLGNARPFIVFDTLRRYLTFKGYDVMFVQNFTDIDDKMIKRANEEGITVKELADRFISEYFVDAKGLGIAEATVHPKATENIDAIIELIKKLEEKGFAYNIDGDVYFNTKSFKEYGKLSQHSLDDLEAGARISVDERKRDPMDFALWKAQKPNEPAWESPWGMGRPGWHIECSAMSMRYLGETIDIHSGGLDLTFPHHENEIAQSEAATGKPFALYWLHNGFINVNDRKMSKSENNFFTVRDIVKKYDYEVIRFFMLSAHYRSPINFSDDLLEQAKAGLDRLYTCLDNLNYLIENKDASNSGEVNEEYKSRLSAFKDKFVEAMDDDLNTADALAALFDMVREINSYANSGKDVSYGSLVYSKDLLKKLGGVLGLLQKENNKVLDSEIEELISGRQQARKDKNWKLADEIRDKLKEMGIALEDTPQGVKWKRI</sequence>
<comment type="catalytic activity">
    <reaction evidence="12 13">
        <text>tRNA(Cys) + L-cysteine + ATP = L-cysteinyl-tRNA(Cys) + AMP + diphosphate</text>
        <dbReference type="Rhea" id="RHEA:17773"/>
        <dbReference type="Rhea" id="RHEA-COMP:9661"/>
        <dbReference type="Rhea" id="RHEA-COMP:9679"/>
        <dbReference type="ChEBI" id="CHEBI:30616"/>
        <dbReference type="ChEBI" id="CHEBI:33019"/>
        <dbReference type="ChEBI" id="CHEBI:35235"/>
        <dbReference type="ChEBI" id="CHEBI:78442"/>
        <dbReference type="ChEBI" id="CHEBI:78517"/>
        <dbReference type="ChEBI" id="CHEBI:456215"/>
        <dbReference type="EC" id="6.1.1.16"/>
    </reaction>
</comment>
<organism evidence="15 16">
    <name type="scientific">Pseudobacteroides cellulosolvens ATCC 35603 = DSM 2933</name>
    <dbReference type="NCBI Taxonomy" id="398512"/>
    <lineage>
        <taxon>Bacteria</taxon>
        <taxon>Bacillati</taxon>
        <taxon>Bacillota</taxon>
        <taxon>Clostridia</taxon>
        <taxon>Eubacteriales</taxon>
        <taxon>Oscillospiraceae</taxon>
        <taxon>Pseudobacteroides</taxon>
    </lineage>
</organism>
<keyword evidence="9 13" id="KW-0067">ATP-binding</keyword>
<proteinExistence type="inferred from homology"/>
<dbReference type="InterPro" id="IPR032678">
    <property type="entry name" value="tRNA-synt_1_cat_dom"/>
</dbReference>
<reference evidence="16" key="1">
    <citation type="submission" date="2015-07" db="EMBL/GenBank/DDBJ databases">
        <title>Near-Complete Genome Sequence of the Cellulolytic Bacterium Bacteroides (Pseudobacteroides) cellulosolvens ATCC 35603.</title>
        <authorList>
            <person name="Dassa B."/>
            <person name="Utturkar S.M."/>
            <person name="Klingeman D.M."/>
            <person name="Hurt R.A."/>
            <person name="Keller M."/>
            <person name="Xu J."/>
            <person name="Reddy Y.H.K."/>
            <person name="Borovok I."/>
            <person name="Grinberg I.R."/>
            <person name="Lamed R."/>
            <person name="Zhivin O."/>
            <person name="Bayer E.A."/>
            <person name="Brown S.D."/>
        </authorList>
    </citation>
    <scope>NUCLEOTIDE SEQUENCE [LARGE SCALE GENOMIC DNA]</scope>
    <source>
        <strain evidence="16">DSM 2933</strain>
    </source>
</reference>
<dbReference type="InterPro" id="IPR015803">
    <property type="entry name" value="Cys-tRNA-ligase"/>
</dbReference>
<dbReference type="CDD" id="cd07963">
    <property type="entry name" value="Anticodon_Ia_Cys"/>
    <property type="match status" value="1"/>
</dbReference>
<evidence type="ECO:0000256" key="4">
    <source>
        <dbReference type="ARBA" id="ARBA00022490"/>
    </source>
</evidence>
<dbReference type="InterPro" id="IPR015273">
    <property type="entry name" value="Cys-tRNA-synt_Ia_DALR"/>
</dbReference>
<evidence type="ECO:0000256" key="11">
    <source>
        <dbReference type="ARBA" id="ARBA00023146"/>
    </source>
</evidence>
<dbReference type="GO" id="GO:0006423">
    <property type="term" value="P:cysteinyl-tRNA aminoacylation"/>
    <property type="evidence" value="ECO:0007669"/>
    <property type="project" value="UniProtKB-UniRule"/>
</dbReference>
<dbReference type="RefSeq" id="WP_036944393.1">
    <property type="nucleotide sequence ID" value="NZ_JQKC01000028.1"/>
</dbReference>
<comment type="subcellular location">
    <subcellularLocation>
        <location evidence="1 13">Cytoplasm</location>
    </subcellularLocation>
</comment>
<dbReference type="OrthoDB" id="9815130at2"/>
<feature type="binding site" evidence="13">
    <location>
        <position position="267"/>
    </location>
    <ligand>
        <name>ATP</name>
        <dbReference type="ChEBI" id="CHEBI:30616"/>
    </ligand>
</feature>